<feature type="domain" description="F-box" evidence="1">
    <location>
        <begin position="17"/>
        <end position="64"/>
    </location>
</feature>
<dbReference type="Proteomes" id="UP000663852">
    <property type="component" value="Unassembled WGS sequence"/>
</dbReference>
<evidence type="ECO:0000313" key="2">
    <source>
        <dbReference type="EMBL" id="CAF0987675.1"/>
    </source>
</evidence>
<sequence length="573" mass="67207">MPKGTSRRALTHPINFPTVLEHLPNEIIISIFSYLTGIDLVLAFANLNSRFHSLTNQYAYFFDFKSISKTKFDFIFAQQQTNRSWKSLQICNNKDETPGQIQYFCKFHSLANTCPQLQSLSLLDIQDIYKNEDLLVQLLSCTPNLQSLTVKPICATILSQFQPSQLKRLVIHSCRNLVWMTELRQLENLEYTTADVDCTCAAVFAWPLSLERLQVIFTRNEDLRMLQSSFVHLSQLTVLEIYQNAQIPVSASHTIGEVWQQLISSCFPLLREFRFYFYLRLMSTVESITQSFSTPFYLLERRWFVRCEKFSEYSTYTYSMDYNAYASLYSLPLLFQPSITMINGFCVTSISSTLPKDLNNDLLYPNRFSNTKNLVLDRNPTYLDENFRHNNLTHLTVRNSFASHEWMQVLTKLRQLSLTKNARISSDSFHYLLDHAPELDTLVIDCNLLQILTDSWTHTAICDHLSKKIRHLKFHSANNARECFNKHKLSGMLPVFASKCEHLSLSIQSKLDLVIMTLKRMKRLHSLHVHMSEKEHLPMTMDWFDEHKTKFNYWSSFLVREDQDYYFWLSKRI</sequence>
<dbReference type="EMBL" id="CAJNOJ010000088">
    <property type="protein sequence ID" value="CAF1076999.1"/>
    <property type="molecule type" value="Genomic_DNA"/>
</dbReference>
<dbReference type="OrthoDB" id="9990786at2759"/>
<dbReference type="PROSITE" id="PS50181">
    <property type="entry name" value="FBOX"/>
    <property type="match status" value="1"/>
</dbReference>
<keyword evidence="4" id="KW-1185">Reference proteome</keyword>
<dbReference type="Proteomes" id="UP000663828">
    <property type="component" value="Unassembled WGS sequence"/>
</dbReference>
<dbReference type="InterPro" id="IPR001810">
    <property type="entry name" value="F-box_dom"/>
</dbReference>
<comment type="caution">
    <text evidence="2">The sequence shown here is derived from an EMBL/GenBank/DDBJ whole genome shotgun (WGS) entry which is preliminary data.</text>
</comment>
<protein>
    <recommendedName>
        <fullName evidence="1">F-box domain-containing protein</fullName>
    </recommendedName>
</protein>
<evidence type="ECO:0000259" key="1">
    <source>
        <dbReference type="PROSITE" id="PS50181"/>
    </source>
</evidence>
<dbReference type="SUPFAM" id="SSF52047">
    <property type="entry name" value="RNI-like"/>
    <property type="match status" value="1"/>
</dbReference>
<dbReference type="SUPFAM" id="SSF81383">
    <property type="entry name" value="F-box domain"/>
    <property type="match status" value="1"/>
</dbReference>
<proteinExistence type="predicted"/>
<reference evidence="2" key="1">
    <citation type="submission" date="2021-02" db="EMBL/GenBank/DDBJ databases">
        <authorList>
            <person name="Nowell W R."/>
        </authorList>
    </citation>
    <scope>NUCLEOTIDE SEQUENCE</scope>
</reference>
<dbReference type="AlphaFoldDB" id="A0A814G1G1"/>
<dbReference type="InterPro" id="IPR036047">
    <property type="entry name" value="F-box-like_dom_sf"/>
</dbReference>
<organism evidence="2 4">
    <name type="scientific">Adineta ricciae</name>
    <name type="common">Rotifer</name>
    <dbReference type="NCBI Taxonomy" id="249248"/>
    <lineage>
        <taxon>Eukaryota</taxon>
        <taxon>Metazoa</taxon>
        <taxon>Spiralia</taxon>
        <taxon>Gnathifera</taxon>
        <taxon>Rotifera</taxon>
        <taxon>Eurotatoria</taxon>
        <taxon>Bdelloidea</taxon>
        <taxon>Adinetida</taxon>
        <taxon>Adinetidae</taxon>
        <taxon>Adineta</taxon>
    </lineage>
</organism>
<evidence type="ECO:0000313" key="3">
    <source>
        <dbReference type="EMBL" id="CAF1076999.1"/>
    </source>
</evidence>
<name>A0A814G1G1_ADIRI</name>
<gene>
    <name evidence="3" type="ORF">EDS130_LOCUS18746</name>
    <name evidence="2" type="ORF">XAT740_LOCUS12526</name>
</gene>
<dbReference type="InterPro" id="IPR032675">
    <property type="entry name" value="LRR_dom_sf"/>
</dbReference>
<dbReference type="Gene3D" id="3.80.10.10">
    <property type="entry name" value="Ribonuclease Inhibitor"/>
    <property type="match status" value="2"/>
</dbReference>
<accession>A0A814G1G1</accession>
<evidence type="ECO:0000313" key="4">
    <source>
        <dbReference type="Proteomes" id="UP000663828"/>
    </source>
</evidence>
<dbReference type="EMBL" id="CAJNOR010000708">
    <property type="protein sequence ID" value="CAF0987675.1"/>
    <property type="molecule type" value="Genomic_DNA"/>
</dbReference>